<proteinExistence type="predicted"/>
<evidence type="ECO:0000313" key="4">
    <source>
        <dbReference type="EMBL" id="KAF5352777.1"/>
    </source>
</evidence>
<evidence type="ECO:0000256" key="1">
    <source>
        <dbReference type="PROSITE-ProRule" id="PRU00042"/>
    </source>
</evidence>
<keyword evidence="1" id="KW-0863">Zinc-finger</keyword>
<dbReference type="EMBL" id="JAACJO010000011">
    <property type="protein sequence ID" value="KAF5352777.1"/>
    <property type="molecule type" value="Genomic_DNA"/>
</dbReference>
<gene>
    <name evidence="4" type="ORF">D9756_006047</name>
</gene>
<dbReference type="OrthoDB" id="3222551at2759"/>
<comment type="caution">
    <text evidence="4">The sequence shown here is derived from an EMBL/GenBank/DDBJ whole genome shotgun (WGS) entry which is preliminary data.</text>
</comment>
<organism evidence="4 5">
    <name type="scientific">Leucocoprinus leucothites</name>
    <dbReference type="NCBI Taxonomy" id="201217"/>
    <lineage>
        <taxon>Eukaryota</taxon>
        <taxon>Fungi</taxon>
        <taxon>Dikarya</taxon>
        <taxon>Basidiomycota</taxon>
        <taxon>Agaricomycotina</taxon>
        <taxon>Agaricomycetes</taxon>
        <taxon>Agaricomycetidae</taxon>
        <taxon>Agaricales</taxon>
        <taxon>Agaricineae</taxon>
        <taxon>Agaricaceae</taxon>
        <taxon>Leucocoprinus</taxon>
    </lineage>
</organism>
<dbReference type="Proteomes" id="UP000559027">
    <property type="component" value="Unassembled WGS sequence"/>
</dbReference>
<dbReference type="AlphaFoldDB" id="A0A8H5D5T9"/>
<evidence type="ECO:0000259" key="3">
    <source>
        <dbReference type="PROSITE" id="PS50157"/>
    </source>
</evidence>
<dbReference type="PROSITE" id="PS50157">
    <property type="entry name" value="ZINC_FINGER_C2H2_2"/>
    <property type="match status" value="1"/>
</dbReference>
<evidence type="ECO:0000313" key="5">
    <source>
        <dbReference type="Proteomes" id="UP000559027"/>
    </source>
</evidence>
<keyword evidence="1" id="KW-0862">Zinc</keyword>
<keyword evidence="5" id="KW-1185">Reference proteome</keyword>
<protein>
    <recommendedName>
        <fullName evidence="3">C2H2-type domain-containing protein</fullName>
    </recommendedName>
</protein>
<reference evidence="4 5" key="1">
    <citation type="journal article" date="2020" name="ISME J.">
        <title>Uncovering the hidden diversity of litter-decomposition mechanisms in mushroom-forming fungi.</title>
        <authorList>
            <person name="Floudas D."/>
            <person name="Bentzer J."/>
            <person name="Ahren D."/>
            <person name="Johansson T."/>
            <person name="Persson P."/>
            <person name="Tunlid A."/>
        </authorList>
    </citation>
    <scope>NUCLEOTIDE SEQUENCE [LARGE SCALE GENOMIC DNA]</scope>
    <source>
        <strain evidence="4 5">CBS 146.42</strain>
    </source>
</reference>
<evidence type="ECO:0000256" key="2">
    <source>
        <dbReference type="SAM" id="MobiDB-lite"/>
    </source>
</evidence>
<accession>A0A8H5D5T9</accession>
<dbReference type="InterPro" id="IPR013087">
    <property type="entry name" value="Znf_C2H2_type"/>
</dbReference>
<dbReference type="PROSITE" id="PS00028">
    <property type="entry name" value="ZINC_FINGER_C2H2_1"/>
    <property type="match status" value="1"/>
</dbReference>
<feature type="domain" description="C2H2-type" evidence="3">
    <location>
        <begin position="44"/>
        <end position="74"/>
    </location>
</feature>
<feature type="region of interest" description="Disordered" evidence="2">
    <location>
        <begin position="65"/>
        <end position="87"/>
    </location>
</feature>
<sequence length="87" mass="9802">MPPPYLPSILPPSEGVPDTTTTVEQIAAAEQNGKITEPDQTPIYICALQDCFRLYPNHDRLMAHRKRDHNSDSTADIITWNDDHTQS</sequence>
<keyword evidence="1" id="KW-0479">Metal-binding</keyword>
<name>A0A8H5D5T9_9AGAR</name>
<dbReference type="GO" id="GO:0008270">
    <property type="term" value="F:zinc ion binding"/>
    <property type="evidence" value="ECO:0007669"/>
    <property type="project" value="UniProtKB-KW"/>
</dbReference>